<protein>
    <submittedName>
        <fullName evidence="12">Uncharacterized protein</fullName>
    </submittedName>
</protein>
<keyword evidence="7" id="KW-0333">Golgi apparatus</keyword>
<evidence type="ECO:0000256" key="11">
    <source>
        <dbReference type="SAM" id="Phobius"/>
    </source>
</evidence>
<feature type="region of interest" description="Disordered" evidence="10">
    <location>
        <begin position="252"/>
        <end position="317"/>
    </location>
</feature>
<evidence type="ECO:0000256" key="5">
    <source>
        <dbReference type="ARBA" id="ARBA00022692"/>
    </source>
</evidence>
<organism evidence="12 13">
    <name type="scientific">Mizuhopecten yessoensis</name>
    <name type="common">Japanese scallop</name>
    <name type="synonym">Patinopecten yessoensis</name>
    <dbReference type="NCBI Taxonomy" id="6573"/>
    <lineage>
        <taxon>Eukaryota</taxon>
        <taxon>Metazoa</taxon>
        <taxon>Spiralia</taxon>
        <taxon>Lophotrochozoa</taxon>
        <taxon>Mollusca</taxon>
        <taxon>Bivalvia</taxon>
        <taxon>Autobranchia</taxon>
        <taxon>Pteriomorphia</taxon>
        <taxon>Pectinida</taxon>
        <taxon>Pectinoidea</taxon>
        <taxon>Pectinidae</taxon>
        <taxon>Mizuhopecten</taxon>
    </lineage>
</organism>
<comment type="subcellular location">
    <subcellularLocation>
        <location evidence="4">Golgi apparatus</location>
    </subcellularLocation>
    <subcellularLocation>
        <location evidence="2">Membrane</location>
        <topology evidence="2">Single-pass membrane protein</topology>
    </subcellularLocation>
    <subcellularLocation>
        <location evidence="3">Mitochondrion</location>
    </subcellularLocation>
</comment>
<proteinExistence type="predicted"/>
<dbReference type="OrthoDB" id="5960253at2759"/>
<dbReference type="EMBL" id="NEDP02003547">
    <property type="protein sequence ID" value="OWF48397.1"/>
    <property type="molecule type" value="Genomic_DNA"/>
</dbReference>
<keyword evidence="9 11" id="KW-0472">Membrane</keyword>
<evidence type="ECO:0000256" key="6">
    <source>
        <dbReference type="ARBA" id="ARBA00022989"/>
    </source>
</evidence>
<dbReference type="PANTHER" id="PTHR21425">
    <property type="entry name" value="NICE-3"/>
    <property type="match status" value="1"/>
</dbReference>
<dbReference type="Proteomes" id="UP000242188">
    <property type="component" value="Unassembled WGS sequence"/>
</dbReference>
<dbReference type="GO" id="GO:0016020">
    <property type="term" value="C:membrane"/>
    <property type="evidence" value="ECO:0007669"/>
    <property type="project" value="UniProtKB-SubCell"/>
</dbReference>
<evidence type="ECO:0000256" key="8">
    <source>
        <dbReference type="ARBA" id="ARBA00023128"/>
    </source>
</evidence>
<evidence type="ECO:0000256" key="4">
    <source>
        <dbReference type="ARBA" id="ARBA00004555"/>
    </source>
</evidence>
<evidence type="ECO:0000313" key="13">
    <source>
        <dbReference type="Proteomes" id="UP000242188"/>
    </source>
</evidence>
<dbReference type="InterPro" id="IPR010876">
    <property type="entry name" value="C1orf43"/>
</dbReference>
<keyword evidence="13" id="KW-1185">Reference proteome</keyword>
<keyword evidence="5 11" id="KW-0812">Transmembrane</keyword>
<evidence type="ECO:0000256" key="1">
    <source>
        <dbReference type="ARBA" id="ARBA00002620"/>
    </source>
</evidence>
<dbReference type="PANTHER" id="PTHR21425:SF2">
    <property type="entry name" value="PROTEIN C1ORF43"/>
    <property type="match status" value="1"/>
</dbReference>
<evidence type="ECO:0000256" key="10">
    <source>
        <dbReference type="SAM" id="MobiDB-lite"/>
    </source>
</evidence>
<evidence type="ECO:0000256" key="3">
    <source>
        <dbReference type="ARBA" id="ARBA00004173"/>
    </source>
</evidence>
<dbReference type="AlphaFoldDB" id="A0A210QI27"/>
<sequence>MTVINECKVVQHDHTIPYRKCWTSSPGRLGAAGVHTDIDQAVLVGQMKRRREDVFHGVLYVWSQALFVLALLLGKRQIMRFSLRSSRRPHISIGSDAPKKMRKSILECLDRVCKIRHEPVLLNAKVLQTASAVPNSYFYRMKALDSFSKLDEVLKSEEPGSEGRHPNKTVRHYLLGLYPDYLGSSSTDLIHQFADAYEHAQHDPTEFGEAQYKHYQGLLDELITCLRNGVAKRPGVVFGKVMGIDTQVIYKPDKGDTQTQTMPQTSPGTKDTSPDKDMSGKLDMRHRTRAGSSAQSSFMDSGHSSHQSTASAESFIPHAESPERIVLLDFDKKSHFV</sequence>
<gene>
    <name evidence="12" type="ORF">KP79_PYT14755</name>
</gene>
<reference evidence="12 13" key="1">
    <citation type="journal article" date="2017" name="Nat. Ecol. Evol.">
        <title>Scallop genome provides insights into evolution of bilaterian karyotype and development.</title>
        <authorList>
            <person name="Wang S."/>
            <person name="Zhang J."/>
            <person name="Jiao W."/>
            <person name="Li J."/>
            <person name="Xun X."/>
            <person name="Sun Y."/>
            <person name="Guo X."/>
            <person name="Huan P."/>
            <person name="Dong B."/>
            <person name="Zhang L."/>
            <person name="Hu X."/>
            <person name="Sun X."/>
            <person name="Wang J."/>
            <person name="Zhao C."/>
            <person name="Wang Y."/>
            <person name="Wang D."/>
            <person name="Huang X."/>
            <person name="Wang R."/>
            <person name="Lv J."/>
            <person name="Li Y."/>
            <person name="Zhang Z."/>
            <person name="Liu B."/>
            <person name="Lu W."/>
            <person name="Hui Y."/>
            <person name="Liang J."/>
            <person name="Zhou Z."/>
            <person name="Hou R."/>
            <person name="Li X."/>
            <person name="Liu Y."/>
            <person name="Li H."/>
            <person name="Ning X."/>
            <person name="Lin Y."/>
            <person name="Zhao L."/>
            <person name="Xing Q."/>
            <person name="Dou J."/>
            <person name="Li Y."/>
            <person name="Mao J."/>
            <person name="Guo H."/>
            <person name="Dou H."/>
            <person name="Li T."/>
            <person name="Mu C."/>
            <person name="Jiang W."/>
            <person name="Fu Q."/>
            <person name="Fu X."/>
            <person name="Miao Y."/>
            <person name="Liu J."/>
            <person name="Yu Q."/>
            <person name="Li R."/>
            <person name="Liao H."/>
            <person name="Li X."/>
            <person name="Kong Y."/>
            <person name="Jiang Z."/>
            <person name="Chourrout D."/>
            <person name="Li R."/>
            <person name="Bao Z."/>
        </authorList>
    </citation>
    <scope>NUCLEOTIDE SEQUENCE [LARGE SCALE GENOMIC DNA]</scope>
    <source>
        <strain evidence="12 13">PY_sf001</strain>
    </source>
</reference>
<name>A0A210QI27_MIZYE</name>
<evidence type="ECO:0000256" key="9">
    <source>
        <dbReference type="ARBA" id="ARBA00023136"/>
    </source>
</evidence>
<dbReference type="GO" id="GO:0005794">
    <property type="term" value="C:Golgi apparatus"/>
    <property type="evidence" value="ECO:0007669"/>
    <property type="project" value="UniProtKB-SubCell"/>
</dbReference>
<feature type="compositionally biased region" description="Polar residues" evidence="10">
    <location>
        <begin position="290"/>
        <end position="312"/>
    </location>
</feature>
<dbReference type="GO" id="GO:0005739">
    <property type="term" value="C:mitochondrion"/>
    <property type="evidence" value="ECO:0007669"/>
    <property type="project" value="UniProtKB-SubCell"/>
</dbReference>
<comment type="function">
    <text evidence="1">General regulator of phagocytosis. Required to uptake Gram negative bacterium by macrophages.</text>
</comment>
<accession>A0A210QI27</accession>
<keyword evidence="8" id="KW-0496">Mitochondrion</keyword>
<evidence type="ECO:0000313" key="12">
    <source>
        <dbReference type="EMBL" id="OWF48397.1"/>
    </source>
</evidence>
<feature type="transmembrane region" description="Helical" evidence="11">
    <location>
        <begin position="54"/>
        <end position="74"/>
    </location>
</feature>
<dbReference type="Pfam" id="PF07406">
    <property type="entry name" value="NICE-3"/>
    <property type="match status" value="1"/>
</dbReference>
<feature type="compositionally biased region" description="Basic and acidic residues" evidence="10">
    <location>
        <begin position="272"/>
        <end position="285"/>
    </location>
</feature>
<evidence type="ECO:0000256" key="2">
    <source>
        <dbReference type="ARBA" id="ARBA00004167"/>
    </source>
</evidence>
<feature type="compositionally biased region" description="Polar residues" evidence="10">
    <location>
        <begin position="257"/>
        <end position="271"/>
    </location>
</feature>
<evidence type="ECO:0000256" key="7">
    <source>
        <dbReference type="ARBA" id="ARBA00023034"/>
    </source>
</evidence>
<keyword evidence="6 11" id="KW-1133">Transmembrane helix</keyword>
<comment type="caution">
    <text evidence="12">The sequence shown here is derived from an EMBL/GenBank/DDBJ whole genome shotgun (WGS) entry which is preliminary data.</text>
</comment>